<protein>
    <recommendedName>
        <fullName evidence="1">Antirepressor protein ant N-terminal domain-containing protein</fullName>
    </recommendedName>
</protein>
<gene>
    <name evidence="2" type="ORF">DC346_10040</name>
</gene>
<dbReference type="InterPro" id="IPR018875">
    <property type="entry name" value="Antirepressor_Ant_N"/>
</dbReference>
<dbReference type="AlphaFoldDB" id="A0A365PI19"/>
<accession>A0A365PI19</accession>
<evidence type="ECO:0000313" key="3">
    <source>
        <dbReference type="Proteomes" id="UP000253688"/>
    </source>
</evidence>
<dbReference type="Pfam" id="PF10547">
    <property type="entry name" value="P22_AR_N"/>
    <property type="match status" value="1"/>
</dbReference>
<sequence>MRSLTQIEVPFHNAESYVVEHKGQPYTLMQTIVEGMGLDWKRQFVKLKQCFAQGIVEITIPTICHLHLIAVLENHKYHLFQKILGYWIAKILQESFVIHLDLRKSFYLKFFKQQLNA</sequence>
<organism evidence="2 3">
    <name type="scientific">Acinetobacter junii</name>
    <dbReference type="NCBI Taxonomy" id="40215"/>
    <lineage>
        <taxon>Bacteria</taxon>
        <taxon>Pseudomonadati</taxon>
        <taxon>Pseudomonadota</taxon>
        <taxon>Gammaproteobacteria</taxon>
        <taxon>Moraxellales</taxon>
        <taxon>Moraxellaceae</taxon>
        <taxon>Acinetobacter</taxon>
    </lineage>
</organism>
<dbReference type="Proteomes" id="UP000253688">
    <property type="component" value="Unassembled WGS sequence"/>
</dbReference>
<name>A0A365PI19_ACIJU</name>
<evidence type="ECO:0000313" key="2">
    <source>
        <dbReference type="EMBL" id="RBA46548.1"/>
    </source>
</evidence>
<dbReference type="EMBL" id="QEWH01000055">
    <property type="protein sequence ID" value="RBA46548.1"/>
    <property type="molecule type" value="Genomic_DNA"/>
</dbReference>
<feature type="domain" description="Antirepressor protein ant N-terminal" evidence="1">
    <location>
        <begin position="8"/>
        <end position="62"/>
    </location>
</feature>
<dbReference type="RefSeq" id="WP_112986753.1">
    <property type="nucleotide sequence ID" value="NZ_CP131470.1"/>
</dbReference>
<proteinExistence type="predicted"/>
<comment type="caution">
    <text evidence="2">The sequence shown here is derived from an EMBL/GenBank/DDBJ whole genome shotgun (WGS) entry which is preliminary data.</text>
</comment>
<evidence type="ECO:0000259" key="1">
    <source>
        <dbReference type="Pfam" id="PF10547"/>
    </source>
</evidence>
<reference evidence="2 3" key="1">
    <citation type="submission" date="2018-04" db="EMBL/GenBank/DDBJ databases">
        <title>Acinetobacter junii Genome sequencing and assembly.</title>
        <authorList>
            <person name="Su J."/>
            <person name="Rensing C."/>
            <person name="Mazhar H.S."/>
        </authorList>
    </citation>
    <scope>NUCLEOTIDE SEQUENCE [LARGE SCALE GENOMIC DNA]</scope>
    <source>
        <strain evidence="2 3">SC22</strain>
    </source>
</reference>